<evidence type="ECO:0000256" key="2">
    <source>
        <dbReference type="SAM" id="SignalP"/>
    </source>
</evidence>
<evidence type="ECO:0000256" key="1">
    <source>
        <dbReference type="SAM" id="MobiDB-lite"/>
    </source>
</evidence>
<comment type="caution">
    <text evidence="3">The sequence shown here is derived from an EMBL/GenBank/DDBJ whole genome shotgun (WGS) entry which is preliminary data.</text>
</comment>
<sequence length="195" mass="21093">MSVWYRWCGLGVMLVMLAGCGGNGTESEEAQDKPETVAQPYPSDTSEPEPAVDPFDEAVEIEFSVTLGGDRRLLVEGESNLPDNSRLQVVVQREASGIRWQERTTLTEGRFQAGPFGSGSGLPDGGYVITVNLSEATVQPEGVRARIGERGEHLSGSLVSTSRHGLGQVASASRRFMIGDEPRRTHDSVEVRGFE</sequence>
<protein>
    <submittedName>
        <fullName evidence="3">Uncharacterized protein</fullName>
    </submittedName>
</protein>
<reference evidence="4" key="1">
    <citation type="journal article" date="2019" name="Int. J. Syst. Evol. Microbiol.">
        <title>The Global Catalogue of Microorganisms (GCM) 10K type strain sequencing project: providing services to taxonomists for standard genome sequencing and annotation.</title>
        <authorList>
            <consortium name="The Broad Institute Genomics Platform"/>
            <consortium name="The Broad Institute Genome Sequencing Center for Infectious Disease"/>
            <person name="Wu L."/>
            <person name="Ma J."/>
        </authorList>
    </citation>
    <scope>NUCLEOTIDE SEQUENCE [LARGE SCALE GENOMIC DNA]</scope>
    <source>
        <strain evidence="4">KCTC 52660</strain>
    </source>
</reference>
<keyword evidence="4" id="KW-1185">Reference proteome</keyword>
<proteinExistence type="predicted"/>
<gene>
    <name evidence="3" type="ORF">ACFODV_02560</name>
</gene>
<organism evidence="3 4">
    <name type="scientific">Halomonas tibetensis</name>
    <dbReference type="NCBI Taxonomy" id="2259590"/>
    <lineage>
        <taxon>Bacteria</taxon>
        <taxon>Pseudomonadati</taxon>
        <taxon>Pseudomonadota</taxon>
        <taxon>Gammaproteobacteria</taxon>
        <taxon>Oceanospirillales</taxon>
        <taxon>Halomonadaceae</taxon>
        <taxon>Halomonas</taxon>
    </lineage>
</organism>
<name>A0ABV7B343_9GAMM</name>
<feature type="chain" id="PRO_5045258470" evidence="2">
    <location>
        <begin position="22"/>
        <end position="195"/>
    </location>
</feature>
<keyword evidence="2" id="KW-0732">Signal</keyword>
<dbReference type="EMBL" id="JBHRSQ010000006">
    <property type="protein sequence ID" value="MFC2990909.1"/>
    <property type="molecule type" value="Genomic_DNA"/>
</dbReference>
<accession>A0ABV7B343</accession>
<dbReference type="Proteomes" id="UP001595386">
    <property type="component" value="Unassembled WGS sequence"/>
</dbReference>
<feature type="signal peptide" evidence="2">
    <location>
        <begin position="1"/>
        <end position="21"/>
    </location>
</feature>
<dbReference type="PROSITE" id="PS51257">
    <property type="entry name" value="PROKAR_LIPOPROTEIN"/>
    <property type="match status" value="1"/>
</dbReference>
<evidence type="ECO:0000313" key="4">
    <source>
        <dbReference type="Proteomes" id="UP001595386"/>
    </source>
</evidence>
<feature type="region of interest" description="Disordered" evidence="1">
    <location>
        <begin position="23"/>
        <end position="51"/>
    </location>
</feature>
<dbReference type="RefSeq" id="WP_379754151.1">
    <property type="nucleotide sequence ID" value="NZ_JBHRSQ010000006.1"/>
</dbReference>
<evidence type="ECO:0000313" key="3">
    <source>
        <dbReference type="EMBL" id="MFC2990909.1"/>
    </source>
</evidence>